<evidence type="ECO:0000313" key="2">
    <source>
        <dbReference type="EMBL" id="PCG69171.1"/>
    </source>
</evidence>
<gene>
    <name evidence="2" type="ORF">B5V51_4436</name>
</gene>
<reference evidence="2" key="1">
    <citation type="submission" date="2017-09" db="EMBL/GenBank/DDBJ databases">
        <title>Contemporary evolution of a Lepidopteran species, Heliothis virescens, in response to modern agricultural practices.</title>
        <authorList>
            <person name="Fritz M.L."/>
            <person name="Deyonke A.M."/>
            <person name="Papanicolaou A."/>
            <person name="Micinski S."/>
            <person name="Westbrook J."/>
            <person name="Gould F."/>
        </authorList>
    </citation>
    <scope>NUCLEOTIDE SEQUENCE [LARGE SCALE GENOMIC DNA]</scope>
    <source>
        <strain evidence="2">HvINT-</strain>
        <tissue evidence="2">Whole body</tissue>
    </source>
</reference>
<organism evidence="2">
    <name type="scientific">Heliothis virescens</name>
    <name type="common">Tobacco budworm moth</name>
    <dbReference type="NCBI Taxonomy" id="7102"/>
    <lineage>
        <taxon>Eukaryota</taxon>
        <taxon>Metazoa</taxon>
        <taxon>Ecdysozoa</taxon>
        <taxon>Arthropoda</taxon>
        <taxon>Hexapoda</taxon>
        <taxon>Insecta</taxon>
        <taxon>Pterygota</taxon>
        <taxon>Neoptera</taxon>
        <taxon>Endopterygota</taxon>
        <taxon>Lepidoptera</taxon>
        <taxon>Glossata</taxon>
        <taxon>Ditrysia</taxon>
        <taxon>Noctuoidea</taxon>
        <taxon>Noctuidae</taxon>
        <taxon>Heliothinae</taxon>
        <taxon>Heliothis</taxon>
    </lineage>
</organism>
<accession>A0A2A4JB26</accession>
<feature type="compositionally biased region" description="Polar residues" evidence="1">
    <location>
        <begin position="26"/>
        <end position="37"/>
    </location>
</feature>
<dbReference type="AlphaFoldDB" id="A0A2A4JB26"/>
<feature type="compositionally biased region" description="Polar residues" evidence="1">
    <location>
        <begin position="1"/>
        <end position="18"/>
    </location>
</feature>
<name>A0A2A4JB26_HELVI</name>
<proteinExistence type="predicted"/>
<sequence length="184" mass="20649">MTTKAVQLQSLTTHSNTLKEPGVRPRTSSQTIANSSHTKPHAKPPAISRSLYQQCRCHTYQGHQHKGKGGAKRRRQRCHTRRLIFVPQHRGIAWCGRIASTSTAIELHESLASAGHEKKLMEQTPISEYLFGDKLQDKVNAIKAVKKSGQDLKNSCKSALKPKNLNFRGHKDINCLVRVGRNRN</sequence>
<evidence type="ECO:0000256" key="1">
    <source>
        <dbReference type="SAM" id="MobiDB-lite"/>
    </source>
</evidence>
<protein>
    <submittedName>
        <fullName evidence="2">Uncharacterized protein</fullName>
    </submittedName>
</protein>
<comment type="caution">
    <text evidence="2">The sequence shown here is derived from an EMBL/GenBank/DDBJ whole genome shotgun (WGS) entry which is preliminary data.</text>
</comment>
<feature type="region of interest" description="Disordered" evidence="1">
    <location>
        <begin position="1"/>
        <end position="46"/>
    </location>
</feature>
<dbReference type="EMBL" id="NWSH01002105">
    <property type="protein sequence ID" value="PCG69171.1"/>
    <property type="molecule type" value="Genomic_DNA"/>
</dbReference>